<dbReference type="Proteomes" id="UP000326565">
    <property type="component" value="Unassembled WGS sequence"/>
</dbReference>
<evidence type="ECO:0000313" key="3">
    <source>
        <dbReference type="Proteomes" id="UP000326565"/>
    </source>
</evidence>
<dbReference type="OrthoDB" id="5422479at2759"/>
<dbReference type="EMBL" id="ML732264">
    <property type="protein sequence ID" value="KAB8071750.1"/>
    <property type="molecule type" value="Genomic_DNA"/>
</dbReference>
<feature type="compositionally biased region" description="Polar residues" evidence="1">
    <location>
        <begin position="197"/>
        <end position="206"/>
    </location>
</feature>
<organism evidence="2 3">
    <name type="scientific">Aspergillus leporis</name>
    <dbReference type="NCBI Taxonomy" id="41062"/>
    <lineage>
        <taxon>Eukaryota</taxon>
        <taxon>Fungi</taxon>
        <taxon>Dikarya</taxon>
        <taxon>Ascomycota</taxon>
        <taxon>Pezizomycotina</taxon>
        <taxon>Eurotiomycetes</taxon>
        <taxon>Eurotiomycetidae</taxon>
        <taxon>Eurotiales</taxon>
        <taxon>Aspergillaceae</taxon>
        <taxon>Aspergillus</taxon>
        <taxon>Aspergillus subgen. Circumdati</taxon>
    </lineage>
</organism>
<evidence type="ECO:0000256" key="1">
    <source>
        <dbReference type="SAM" id="MobiDB-lite"/>
    </source>
</evidence>
<feature type="compositionally biased region" description="Low complexity" evidence="1">
    <location>
        <begin position="129"/>
        <end position="174"/>
    </location>
</feature>
<sequence>MSTAQAALNVFYYFQKQELKLSFNTPHQAALYQNLNREARIFASEPTATFLPLSPSMSYLRDSSKGLVIGFSRTEDADRWRQSSILGQKHGPYEVHIGRGWTDEQLNQVLQPPDNLFPTSDYMRPLTAGSDSSSVRDQGSSSTSTPLPPALLSGPKRHSMPSPTRPVVSSSSSAPHPPALISGSSRHAAVPSATRPVISSSSSAPQLTGAPAHYTALPGQLYGASNQTAAATHDPSSGLVPAALRAPLPHVSGSGPGNRFTFSY</sequence>
<proteinExistence type="predicted"/>
<evidence type="ECO:0000313" key="2">
    <source>
        <dbReference type="EMBL" id="KAB8071750.1"/>
    </source>
</evidence>
<dbReference type="AlphaFoldDB" id="A0A5N5WX56"/>
<protein>
    <submittedName>
        <fullName evidence="2">Uncharacterized protein</fullName>
    </submittedName>
</protein>
<keyword evidence="3" id="KW-1185">Reference proteome</keyword>
<feature type="region of interest" description="Disordered" evidence="1">
    <location>
        <begin position="110"/>
        <end position="211"/>
    </location>
</feature>
<name>A0A5N5WX56_9EURO</name>
<reference evidence="2 3" key="1">
    <citation type="submission" date="2019-04" db="EMBL/GenBank/DDBJ databases">
        <title>Friends and foes A comparative genomics study of 23 Aspergillus species from section Flavi.</title>
        <authorList>
            <consortium name="DOE Joint Genome Institute"/>
            <person name="Kjaerbolling I."/>
            <person name="Vesth T."/>
            <person name="Frisvad J.C."/>
            <person name="Nybo J.L."/>
            <person name="Theobald S."/>
            <person name="Kildgaard S."/>
            <person name="Isbrandt T."/>
            <person name="Kuo A."/>
            <person name="Sato A."/>
            <person name="Lyhne E.K."/>
            <person name="Kogle M.E."/>
            <person name="Wiebenga A."/>
            <person name="Kun R.S."/>
            <person name="Lubbers R.J."/>
            <person name="Makela M.R."/>
            <person name="Barry K."/>
            <person name="Chovatia M."/>
            <person name="Clum A."/>
            <person name="Daum C."/>
            <person name="Haridas S."/>
            <person name="He G."/>
            <person name="LaButti K."/>
            <person name="Lipzen A."/>
            <person name="Mondo S."/>
            <person name="Riley R."/>
            <person name="Salamov A."/>
            <person name="Simmons B.A."/>
            <person name="Magnuson J.K."/>
            <person name="Henrissat B."/>
            <person name="Mortensen U.H."/>
            <person name="Larsen T.O."/>
            <person name="Devries R.P."/>
            <person name="Grigoriev I.V."/>
            <person name="Machida M."/>
            <person name="Baker S.E."/>
            <person name="Andersen M.R."/>
        </authorList>
    </citation>
    <scope>NUCLEOTIDE SEQUENCE [LARGE SCALE GENOMIC DNA]</scope>
    <source>
        <strain evidence="2 3">CBS 151.66</strain>
    </source>
</reference>
<accession>A0A5N5WX56</accession>
<gene>
    <name evidence="2" type="ORF">BDV29DRAFT_178657</name>
</gene>